<dbReference type="AlphaFoldDB" id="A0A501QJ80"/>
<keyword evidence="1" id="KW-0732">Signal</keyword>
<dbReference type="RefSeq" id="WP_139998262.1">
    <property type="nucleotide sequence ID" value="NZ_VFJE01000049.1"/>
</dbReference>
<accession>A0A501QJ80</accession>
<evidence type="ECO:0000313" key="3">
    <source>
        <dbReference type="Proteomes" id="UP000319175"/>
    </source>
</evidence>
<dbReference type="InterPro" id="IPR029033">
    <property type="entry name" value="His_PPase_superfam"/>
</dbReference>
<dbReference type="SUPFAM" id="SSF53254">
    <property type="entry name" value="Phosphoglycerate mutase-like"/>
    <property type="match status" value="1"/>
</dbReference>
<evidence type="ECO:0000313" key="2">
    <source>
        <dbReference type="EMBL" id="TPD72137.1"/>
    </source>
</evidence>
<gene>
    <name evidence="2" type="ORF">FJA49_01900</name>
</gene>
<organism evidence="2 3">
    <name type="scientific">Flavobacterium microcysteis</name>
    <dbReference type="NCBI Taxonomy" id="2596891"/>
    <lineage>
        <taxon>Bacteria</taxon>
        <taxon>Pseudomonadati</taxon>
        <taxon>Bacteroidota</taxon>
        <taxon>Flavobacteriia</taxon>
        <taxon>Flavobacteriales</taxon>
        <taxon>Flavobacteriaceae</taxon>
        <taxon>Flavobacterium</taxon>
    </lineage>
</organism>
<name>A0A501QJ80_9FLAO</name>
<dbReference type="Proteomes" id="UP000319175">
    <property type="component" value="Unassembled WGS sequence"/>
</dbReference>
<dbReference type="OrthoDB" id="3296006at2"/>
<protein>
    <submittedName>
        <fullName evidence="2">Histidine phosphatase family protein</fullName>
    </submittedName>
</protein>
<sequence>MKNFCLILFFLIMQTVSAQNPATTTIYLIRHAEKADLSSNPELSDAGIKRAKNWAAYFEKTPIDLFYTTMYNRTQQTCSAIAATKQKDILFYKPDAMDLKKIIAENQGKTLLIVGHSNTIPNYINKLLGASKYEDIPESEFGNLYRITVTDEKISDELIHP</sequence>
<dbReference type="Pfam" id="PF00300">
    <property type="entry name" value="His_Phos_1"/>
    <property type="match status" value="1"/>
</dbReference>
<feature type="signal peptide" evidence="1">
    <location>
        <begin position="1"/>
        <end position="18"/>
    </location>
</feature>
<proteinExistence type="predicted"/>
<comment type="caution">
    <text evidence="2">The sequence shown here is derived from an EMBL/GenBank/DDBJ whole genome shotgun (WGS) entry which is preliminary data.</text>
</comment>
<reference evidence="2 3" key="1">
    <citation type="submission" date="2019-06" db="EMBL/GenBank/DDBJ databases">
        <title>Flavobacterium sp. MaA-Y11 from geoumgang.</title>
        <authorList>
            <person name="Jeong S."/>
        </authorList>
    </citation>
    <scope>NUCLEOTIDE SEQUENCE [LARGE SCALE GENOMIC DNA]</scope>
    <source>
        <strain evidence="2 3">MaA-Y11</strain>
    </source>
</reference>
<dbReference type="CDD" id="cd07067">
    <property type="entry name" value="HP_PGM_like"/>
    <property type="match status" value="1"/>
</dbReference>
<evidence type="ECO:0000256" key="1">
    <source>
        <dbReference type="SAM" id="SignalP"/>
    </source>
</evidence>
<feature type="chain" id="PRO_5021475118" evidence="1">
    <location>
        <begin position="19"/>
        <end position="161"/>
    </location>
</feature>
<dbReference type="Gene3D" id="3.40.50.1240">
    <property type="entry name" value="Phosphoglycerate mutase-like"/>
    <property type="match status" value="1"/>
</dbReference>
<dbReference type="SMART" id="SM00855">
    <property type="entry name" value="PGAM"/>
    <property type="match status" value="1"/>
</dbReference>
<dbReference type="InterPro" id="IPR013078">
    <property type="entry name" value="His_Pase_superF_clade-1"/>
</dbReference>
<keyword evidence="3" id="KW-1185">Reference proteome</keyword>
<dbReference type="EMBL" id="VFJE01000049">
    <property type="protein sequence ID" value="TPD72137.1"/>
    <property type="molecule type" value="Genomic_DNA"/>
</dbReference>